<evidence type="ECO:0000256" key="2">
    <source>
        <dbReference type="ARBA" id="ARBA00022803"/>
    </source>
</evidence>
<evidence type="ECO:0000256" key="1">
    <source>
        <dbReference type="ARBA" id="ARBA00006298"/>
    </source>
</evidence>
<sequence>MATRVTPCPLAEKKMRPIYDLLDIGNNKKALQEADKLLKKKPNLSTALALKCLALLRLGKETESLDILEKLKNEGHVEESTLQVATVCYRESHRPHAICELYEKASAREPTSEDILTNLFLSYVRVNDFTKQRLAAISLNKLQPKNQYSFWTFISTLLQSVDSVNDLIPLCAIPADRHSPANDFVPSDKAKNAIALVHRLISKLANEGKLETEQEVLTYMLVLEMLRKYEEALTILDGPLASKLEPWTVLNKKLDLLVKLSRWEQVNDQCERMLSNDSDCWHCYLIYIDSVFELGNDRDFNIENKENPHVKAKAFIESLISSQEDAQFKKRGPYLARLEHYTQLMVRKMPAVELYGELLPLLKTYYVEFGSKETCVHDLRKYLQLSSEDAVKFLSFTYKIINLGEDGIPTDKNNLNLLASNLMLCRITGVNSVLGVNDERKFILNAVNKYISCRHLCLDAALTDPKPCDYLALVAAHSLFDLYISTEDTNYLFDGIVLCEYVVSQSSHDVQMKILLLKFYHLLGGTEGAHMVYNSLDLKHMQLDTLGYLHLFPLLANASYDHATLVLNSSIKFFTNNSKESADHVTFAYKYEALTKIPEFIGIKDRMTNSAHCLLSTVEKMLCEMFTAPGFTNAIELAKAMEITVNLERIQWNELWDNRDFSLLWDIEAPDQRLTEECIVQSHNHNLLLLRLKSLHLHSIVTALNIGKAEPNRVETEADQLKEPDETNKDLTYAKTRSKLMDYIVQFEEALKPVKHNIPSPLSKRYIAGPPVSRLTLMLQVNYFDLILIQLRFLHSIVPCEDGNHKKCQFQLDSMVLFMDEYLNYLRTITGSPLIQLRNTVIQVCALLVELICFSCIVVGVCEVILNKSRPNFAKRNKRKKENAQRVTESPDEFEWRVSLFNQFVTFMVEIVKNVESLLKSEEKLWDDKKSKVCELAILGNVENQEEAEKLKAIGYGSVMKTLCHSYTSNISLMSTVLKEKTKYLNSRKLQGSERKIV</sequence>
<keyword evidence="5" id="KW-1185">Reference proteome</keyword>
<evidence type="ECO:0000313" key="4">
    <source>
        <dbReference type="EMBL" id="CAB0016959.1"/>
    </source>
</evidence>
<evidence type="ECO:0000313" key="5">
    <source>
        <dbReference type="Proteomes" id="UP000479000"/>
    </source>
</evidence>
<reference evidence="4 5" key="1">
    <citation type="submission" date="2020-02" db="EMBL/GenBank/DDBJ databases">
        <authorList>
            <person name="Ferguson B K."/>
        </authorList>
    </citation>
    <scope>NUCLEOTIDE SEQUENCE [LARGE SCALE GENOMIC DNA]</scope>
</reference>
<dbReference type="Pfam" id="PF09797">
    <property type="entry name" value="NatB_MDM20"/>
    <property type="match status" value="1"/>
</dbReference>
<dbReference type="Gene3D" id="1.25.40.1040">
    <property type="match status" value="2"/>
</dbReference>
<organism evidence="4 5">
    <name type="scientific">Nesidiocoris tenuis</name>
    <dbReference type="NCBI Taxonomy" id="355587"/>
    <lineage>
        <taxon>Eukaryota</taxon>
        <taxon>Metazoa</taxon>
        <taxon>Ecdysozoa</taxon>
        <taxon>Arthropoda</taxon>
        <taxon>Hexapoda</taxon>
        <taxon>Insecta</taxon>
        <taxon>Pterygota</taxon>
        <taxon>Neoptera</taxon>
        <taxon>Paraneoptera</taxon>
        <taxon>Hemiptera</taxon>
        <taxon>Heteroptera</taxon>
        <taxon>Panheteroptera</taxon>
        <taxon>Cimicomorpha</taxon>
        <taxon>Miridae</taxon>
        <taxon>Dicyphina</taxon>
        <taxon>Nesidiocoris</taxon>
    </lineage>
</organism>
<dbReference type="GO" id="GO:0031416">
    <property type="term" value="C:NatB complex"/>
    <property type="evidence" value="ECO:0007669"/>
    <property type="project" value="TreeGrafter"/>
</dbReference>
<dbReference type="PANTHER" id="PTHR22767">
    <property type="entry name" value="N-TERMINAL ACETYLTRANSFERASE-RELATED"/>
    <property type="match status" value="1"/>
</dbReference>
<dbReference type="SUPFAM" id="SSF48452">
    <property type="entry name" value="TPR-like"/>
    <property type="match status" value="1"/>
</dbReference>
<name>A0A6H5HQL7_9HEMI</name>
<dbReference type="Proteomes" id="UP000479000">
    <property type="component" value="Unassembled WGS sequence"/>
</dbReference>
<accession>A0A6H5HQL7</accession>
<dbReference type="InterPro" id="IPR019183">
    <property type="entry name" value="NAA25_NatB_aux_su"/>
</dbReference>
<comment type="similarity">
    <text evidence="1">Belongs to the MDM20/NAA25 family.</text>
</comment>
<dbReference type="PANTHER" id="PTHR22767:SF3">
    <property type="entry name" value="N-ALPHA-ACETYLTRANSFERASE 25, NATB AUXILIARY SUBUNIT"/>
    <property type="match status" value="1"/>
</dbReference>
<keyword evidence="2" id="KW-0802">TPR repeat</keyword>
<dbReference type="AlphaFoldDB" id="A0A6H5HQL7"/>
<dbReference type="EMBL" id="CADCXU010030636">
    <property type="protein sequence ID" value="CAB0016959.1"/>
    <property type="molecule type" value="Genomic_DNA"/>
</dbReference>
<dbReference type="OrthoDB" id="1874341at2759"/>
<evidence type="ECO:0000256" key="3">
    <source>
        <dbReference type="ARBA" id="ARBA00029872"/>
    </source>
</evidence>
<dbReference type="InterPro" id="IPR011990">
    <property type="entry name" value="TPR-like_helical_dom_sf"/>
</dbReference>
<gene>
    <name evidence="4" type="ORF">NTEN_LOCUS21076</name>
</gene>
<proteinExistence type="inferred from homology"/>
<protein>
    <recommendedName>
        <fullName evidence="3">N-terminal acetyltransferase B complex subunit MDM20 homolog</fullName>
    </recommendedName>
</protein>